<keyword evidence="5" id="KW-1185">Reference proteome</keyword>
<dbReference type="eggNOG" id="COG3055">
    <property type="taxonomic scope" value="Bacteria"/>
</dbReference>
<dbReference type="InterPro" id="IPR037293">
    <property type="entry name" value="Gal_Oxidase_central_sf"/>
</dbReference>
<dbReference type="EMBL" id="AM746676">
    <property type="protein sequence ID" value="CAN95034.1"/>
    <property type="molecule type" value="Genomic_DNA"/>
</dbReference>
<evidence type="ECO:0000313" key="4">
    <source>
        <dbReference type="EMBL" id="CAN95034.1"/>
    </source>
</evidence>
<evidence type="ECO:0000313" key="5">
    <source>
        <dbReference type="Proteomes" id="UP000002139"/>
    </source>
</evidence>
<dbReference type="SUPFAM" id="SSF50965">
    <property type="entry name" value="Galactose oxidase, central domain"/>
    <property type="match status" value="1"/>
</dbReference>
<dbReference type="CDD" id="cd02851">
    <property type="entry name" value="E_set_GO_C"/>
    <property type="match status" value="1"/>
</dbReference>
<dbReference type="PANTHER" id="PTHR32208:SF21">
    <property type="entry name" value="LOW QUALITY PROTEIN: ALDEHYDE OXIDASE GLOX-LIKE"/>
    <property type="match status" value="1"/>
</dbReference>
<dbReference type="InterPro" id="IPR014756">
    <property type="entry name" value="Ig_E-set"/>
</dbReference>
<dbReference type="SMART" id="SM00612">
    <property type="entry name" value="Kelch"/>
    <property type="match status" value="2"/>
</dbReference>
<dbReference type="STRING" id="448385.sce4871"/>
<dbReference type="AlphaFoldDB" id="A9FFW0"/>
<evidence type="ECO:0000256" key="1">
    <source>
        <dbReference type="ARBA" id="ARBA00022729"/>
    </source>
</evidence>
<keyword evidence="1" id="KW-0732">Signal</keyword>
<name>A9FFW0_SORC5</name>
<dbReference type="HOGENOM" id="CLU_319509_0_0_7"/>
<dbReference type="Gene3D" id="2.60.40.10">
    <property type="entry name" value="Immunoglobulins"/>
    <property type="match status" value="1"/>
</dbReference>
<evidence type="ECO:0008006" key="6">
    <source>
        <dbReference type="Google" id="ProtNLM"/>
    </source>
</evidence>
<gene>
    <name evidence="4" type="ordered locus">sce4871</name>
</gene>
<accession>A9FFW0</accession>
<dbReference type="InterPro" id="IPR013783">
    <property type="entry name" value="Ig-like_fold"/>
</dbReference>
<dbReference type="eggNOG" id="COG1073">
    <property type="taxonomic scope" value="Bacteria"/>
</dbReference>
<dbReference type="InterPro" id="IPR009880">
    <property type="entry name" value="Glyoxal_oxidase_N"/>
</dbReference>
<dbReference type="InterPro" id="IPR011043">
    <property type="entry name" value="Gal_Oxase/kelch_b-propeller"/>
</dbReference>
<reference evidence="4 5" key="1">
    <citation type="journal article" date="2007" name="Nat. Biotechnol.">
        <title>Complete genome sequence of the myxobacterium Sorangium cellulosum.</title>
        <authorList>
            <person name="Schneiker S."/>
            <person name="Perlova O."/>
            <person name="Kaiser O."/>
            <person name="Gerth K."/>
            <person name="Alici A."/>
            <person name="Altmeyer M.O."/>
            <person name="Bartels D."/>
            <person name="Bekel T."/>
            <person name="Beyer S."/>
            <person name="Bode E."/>
            <person name="Bode H.B."/>
            <person name="Bolten C.J."/>
            <person name="Choudhuri J.V."/>
            <person name="Doss S."/>
            <person name="Elnakady Y.A."/>
            <person name="Frank B."/>
            <person name="Gaigalat L."/>
            <person name="Goesmann A."/>
            <person name="Groeger C."/>
            <person name="Gross F."/>
            <person name="Jelsbak L."/>
            <person name="Jelsbak L."/>
            <person name="Kalinowski J."/>
            <person name="Kegler C."/>
            <person name="Knauber T."/>
            <person name="Konietzny S."/>
            <person name="Kopp M."/>
            <person name="Krause L."/>
            <person name="Krug D."/>
            <person name="Linke B."/>
            <person name="Mahmud T."/>
            <person name="Martinez-Arias R."/>
            <person name="McHardy A.C."/>
            <person name="Merai M."/>
            <person name="Meyer F."/>
            <person name="Mormann S."/>
            <person name="Munoz-Dorado J."/>
            <person name="Perez J."/>
            <person name="Pradella S."/>
            <person name="Rachid S."/>
            <person name="Raddatz G."/>
            <person name="Rosenau F."/>
            <person name="Rueckert C."/>
            <person name="Sasse F."/>
            <person name="Scharfe M."/>
            <person name="Schuster S.C."/>
            <person name="Suen G."/>
            <person name="Treuner-Lange A."/>
            <person name="Velicer G.J."/>
            <person name="Vorholter F.-J."/>
            <person name="Weissman K.J."/>
            <person name="Welch R.D."/>
            <person name="Wenzel S.C."/>
            <person name="Whitworth D.E."/>
            <person name="Wilhelm S."/>
            <person name="Wittmann C."/>
            <person name="Bloecker H."/>
            <person name="Puehler A."/>
            <person name="Mueller R."/>
        </authorList>
    </citation>
    <scope>NUCLEOTIDE SEQUENCE [LARGE SCALE GENOMIC DNA]</scope>
    <source>
        <strain evidence="5">So ce56</strain>
    </source>
</reference>
<dbReference type="InterPro" id="IPR015202">
    <property type="entry name" value="GO-like_E_set"/>
</dbReference>
<sequence>MLLALGSLALGGAACADWTNGDELSLETESDELVCSGAACTCSPTFGIGFVQGSDGTGTVPNFELVVPHTGGGFSAYYRNNATTSLVSVPTWFGPKKVGSADVNGISMIENSSGGNLEVIAVQGSSLVHYYRNQSTKDWSSGTTVATGVTGQPGIVQAKLSPGNFEVVVPLASGGLAHYWRDNSVASHPWSSGTTFATGRTYSAVSLVESNFGTNRLEVIARSGSTLYSMYRRDDRTWTTPNEIRVDNNQAISATGVHQFVQGKGGTKGNFELVVPLSTGGLRHYYRDNDDSTYPWKTSATWVDPVNSYSAVGVIWSDYDNLEVVGRRSADGSLASFYYNGGWLRHGKDASGNTVWAGSVFGGEPCCDPATKGQWSDPLSAGAIGIHAALLRTGKVLLFGFTDDSNQGYSEVFDPATGQASVPSGTQPHAFCSGHAFLSDGRLWVAGGHNDPHVKGSHRFDPSNSTWASLTDMTLGRWYPTLTRLDGGSVMAISGTTKTGRISSTNPVNSSWQTMNTAGTLSARLDVPEPFTSDGRPIQLYPFVYQLPDGKVFVHSGRGSRLLTTSNNTWSATQYTTQYANSRTYPGYGSSVLLPLSPTDNYRARVMLIGGGGAVSNAAKSDPNDTPIPATATTELLDLGAASPAWAYKASMSYARVLNTAVLLPDGKVFVVGGSARGSSDHATVPVMTPEIYNPSNDTWTKMCPMRVARLYHSTALLLPDARVLTAGRDHAFNELPYQWPERRVEIFTPPYLLSGNARPVIQSVASTASYGQSISVTLSSAVAATGIGSAMLMSPGSVTHGFDQSQRAVKLAITGQSGSTLTLTAPPNGKVAPPGYYMLFVVSTQGVPSVAKFIKLQ</sequence>
<feature type="domain" description="Glyoxal oxidase N-terminal" evidence="2">
    <location>
        <begin position="423"/>
        <end position="752"/>
    </location>
</feature>
<dbReference type="SUPFAM" id="SSF89372">
    <property type="entry name" value="Fucose-specific lectin"/>
    <property type="match status" value="1"/>
</dbReference>
<dbReference type="Proteomes" id="UP000002139">
    <property type="component" value="Chromosome"/>
</dbReference>
<organism evidence="4 5">
    <name type="scientific">Sorangium cellulosum (strain So ce56)</name>
    <name type="common">Polyangium cellulosum (strain So ce56)</name>
    <dbReference type="NCBI Taxonomy" id="448385"/>
    <lineage>
        <taxon>Bacteria</taxon>
        <taxon>Pseudomonadati</taxon>
        <taxon>Myxococcota</taxon>
        <taxon>Polyangia</taxon>
        <taxon>Polyangiales</taxon>
        <taxon>Polyangiaceae</taxon>
        <taxon>Sorangium</taxon>
    </lineage>
</organism>
<protein>
    <recommendedName>
        <fullName evidence="6">Galactose oxidase-like Early set domain-containing protein</fullName>
    </recommendedName>
</protein>
<evidence type="ECO:0000259" key="2">
    <source>
        <dbReference type="Pfam" id="PF07250"/>
    </source>
</evidence>
<proteinExistence type="predicted"/>
<dbReference type="PANTHER" id="PTHR32208">
    <property type="entry name" value="SECRETED PROTEIN-RELATED"/>
    <property type="match status" value="1"/>
</dbReference>
<dbReference type="SUPFAM" id="SSF81296">
    <property type="entry name" value="E set domains"/>
    <property type="match status" value="1"/>
</dbReference>
<dbReference type="InterPro" id="IPR006652">
    <property type="entry name" value="Kelch_1"/>
</dbReference>
<dbReference type="Pfam" id="PF09118">
    <property type="entry name" value="GO-like_E_set"/>
    <property type="match status" value="1"/>
</dbReference>
<dbReference type="Gene3D" id="2.130.10.80">
    <property type="entry name" value="Galactose oxidase/kelch, beta-propeller"/>
    <property type="match status" value="1"/>
</dbReference>
<evidence type="ECO:0000259" key="3">
    <source>
        <dbReference type="Pfam" id="PF09118"/>
    </source>
</evidence>
<feature type="domain" description="Galactose oxidase-like Early set" evidence="3">
    <location>
        <begin position="759"/>
        <end position="856"/>
    </location>
</feature>
<dbReference type="Pfam" id="PF07250">
    <property type="entry name" value="Glyoxal_oxid_N"/>
    <property type="match status" value="1"/>
</dbReference>
<dbReference type="KEGG" id="scl:sce4871"/>